<comment type="caution">
    <text evidence="12">The sequence shown here is derived from an EMBL/GenBank/DDBJ whole genome shotgun (WGS) entry which is preliminary data.</text>
</comment>
<evidence type="ECO:0000259" key="11">
    <source>
        <dbReference type="PROSITE" id="PS50262"/>
    </source>
</evidence>
<dbReference type="Proteomes" id="UP000728185">
    <property type="component" value="Unassembled WGS sequence"/>
</dbReference>
<evidence type="ECO:0000256" key="7">
    <source>
        <dbReference type="ARBA" id="ARBA00023170"/>
    </source>
</evidence>
<dbReference type="PANTHER" id="PTHR24248">
    <property type="entry name" value="ADRENERGIC RECEPTOR-RELATED G-PROTEIN COUPLED RECEPTOR"/>
    <property type="match status" value="1"/>
</dbReference>
<name>A0A8E0S0M2_9TREM</name>
<keyword evidence="5" id="KW-0297">G-protein coupled receptor</keyword>
<keyword evidence="3 10" id="KW-0812">Transmembrane</keyword>
<gene>
    <name evidence="12" type="ORF">FBUS_06937</name>
</gene>
<dbReference type="Pfam" id="PF00001">
    <property type="entry name" value="7tm_1"/>
    <property type="match status" value="1"/>
</dbReference>
<feature type="region of interest" description="Disordered" evidence="9">
    <location>
        <begin position="226"/>
        <end position="245"/>
    </location>
</feature>
<keyword evidence="2" id="KW-1003">Cell membrane</keyword>
<keyword evidence="4 10" id="KW-1133">Transmembrane helix</keyword>
<accession>A0A8E0S0M2</accession>
<dbReference type="GO" id="GO:0004930">
    <property type="term" value="F:G protein-coupled receptor activity"/>
    <property type="evidence" value="ECO:0007669"/>
    <property type="project" value="UniProtKB-KW"/>
</dbReference>
<dbReference type="PROSITE" id="PS50262">
    <property type="entry name" value="G_PROTEIN_RECEP_F1_2"/>
    <property type="match status" value="1"/>
</dbReference>
<dbReference type="AlphaFoldDB" id="A0A8E0S0M2"/>
<feature type="compositionally biased region" description="Polar residues" evidence="9">
    <location>
        <begin position="236"/>
        <end position="245"/>
    </location>
</feature>
<feature type="transmembrane region" description="Helical" evidence="10">
    <location>
        <begin position="35"/>
        <end position="56"/>
    </location>
</feature>
<evidence type="ECO:0000256" key="4">
    <source>
        <dbReference type="ARBA" id="ARBA00022989"/>
    </source>
</evidence>
<evidence type="ECO:0000256" key="3">
    <source>
        <dbReference type="ARBA" id="ARBA00022692"/>
    </source>
</evidence>
<organism evidence="12 13">
    <name type="scientific">Fasciolopsis buskii</name>
    <dbReference type="NCBI Taxonomy" id="27845"/>
    <lineage>
        <taxon>Eukaryota</taxon>
        <taxon>Metazoa</taxon>
        <taxon>Spiralia</taxon>
        <taxon>Lophotrochozoa</taxon>
        <taxon>Platyhelminthes</taxon>
        <taxon>Trematoda</taxon>
        <taxon>Digenea</taxon>
        <taxon>Plagiorchiida</taxon>
        <taxon>Echinostomata</taxon>
        <taxon>Echinostomatoidea</taxon>
        <taxon>Fasciolidae</taxon>
        <taxon>Fasciolopsis</taxon>
    </lineage>
</organism>
<dbReference type="Gene3D" id="1.20.1070.10">
    <property type="entry name" value="Rhodopsin 7-helix transmembrane proteins"/>
    <property type="match status" value="2"/>
</dbReference>
<dbReference type="SMART" id="SM01381">
    <property type="entry name" value="7TM_GPCR_Srsx"/>
    <property type="match status" value="1"/>
</dbReference>
<feature type="transmembrane region" description="Helical" evidence="10">
    <location>
        <begin position="339"/>
        <end position="360"/>
    </location>
</feature>
<keyword evidence="6 10" id="KW-0472">Membrane</keyword>
<sequence length="412" mass="47173">MTTDRYILRSNSLTESNETFQTNHWSPWPNAVLSSLYFVLMTLVFVGNSLVILAVVTTKRLHRKPHCFIVSLAMSDLLTIIGPIPMSGAFIYYGYWPFRQRGWCVYYIGSSHFLCAASMYNLAVISLDRMIACTEPFRYKTKFITPHVILLITASWLVPFLLVLITFTSGTLPVVEHGKCYSRLAIRFRIPVFLIAFMIPLSVMACANMRILRTLCTRNHGQTSSRFRGIGSGSRQTTNHATATKLSIVNTSDKREERLTADQLRLQHEKNLCVLDHGQTEQDLDEILVIRNLCPEEQPRASKKQSLTLSTSPQANDWNRTNGALFTIRSNIELRTYRMILAVIFCFIFCWIPFMITYFVESILNFSLSLPVRGILFWISLANSACNPVIYGLLDVRYRSAFKRTTRPRCSR</sequence>
<reference evidence="12" key="1">
    <citation type="submission" date="2019-05" db="EMBL/GenBank/DDBJ databases">
        <title>Annotation for the trematode Fasciolopsis buski.</title>
        <authorList>
            <person name="Choi Y.-J."/>
        </authorList>
    </citation>
    <scope>NUCLEOTIDE SEQUENCE</scope>
    <source>
        <strain evidence="12">HT</strain>
        <tissue evidence="12">Whole worm</tissue>
    </source>
</reference>
<protein>
    <recommendedName>
        <fullName evidence="11">G-protein coupled receptors family 1 profile domain-containing protein</fullName>
    </recommendedName>
</protein>
<evidence type="ECO:0000313" key="12">
    <source>
        <dbReference type="EMBL" id="KAA0193290.1"/>
    </source>
</evidence>
<dbReference type="GO" id="GO:0005886">
    <property type="term" value="C:plasma membrane"/>
    <property type="evidence" value="ECO:0007669"/>
    <property type="project" value="UniProtKB-SubCell"/>
</dbReference>
<evidence type="ECO:0000256" key="9">
    <source>
        <dbReference type="SAM" id="MobiDB-lite"/>
    </source>
</evidence>
<feature type="compositionally biased region" description="Low complexity" evidence="9">
    <location>
        <begin position="226"/>
        <end position="235"/>
    </location>
</feature>
<evidence type="ECO:0000256" key="6">
    <source>
        <dbReference type="ARBA" id="ARBA00023136"/>
    </source>
</evidence>
<keyword evidence="13" id="KW-1185">Reference proteome</keyword>
<dbReference type="EMBL" id="LUCM01005140">
    <property type="protein sequence ID" value="KAA0193290.1"/>
    <property type="molecule type" value="Genomic_DNA"/>
</dbReference>
<dbReference type="InterPro" id="IPR017452">
    <property type="entry name" value="GPCR_Rhodpsn_7TM"/>
</dbReference>
<dbReference type="PRINTS" id="PR00237">
    <property type="entry name" value="GPCRRHODOPSN"/>
</dbReference>
<feature type="transmembrane region" description="Helical" evidence="10">
    <location>
        <begin position="148"/>
        <end position="168"/>
    </location>
</feature>
<proteinExistence type="predicted"/>
<evidence type="ECO:0000256" key="1">
    <source>
        <dbReference type="ARBA" id="ARBA00004651"/>
    </source>
</evidence>
<evidence type="ECO:0000256" key="8">
    <source>
        <dbReference type="ARBA" id="ARBA00023224"/>
    </source>
</evidence>
<feature type="transmembrane region" description="Helical" evidence="10">
    <location>
        <begin position="68"/>
        <end position="93"/>
    </location>
</feature>
<evidence type="ECO:0000256" key="5">
    <source>
        <dbReference type="ARBA" id="ARBA00023040"/>
    </source>
</evidence>
<feature type="transmembrane region" description="Helical" evidence="10">
    <location>
        <begin position="105"/>
        <end position="127"/>
    </location>
</feature>
<comment type="subcellular location">
    <subcellularLocation>
        <location evidence="1">Cell membrane</location>
        <topology evidence="1">Multi-pass membrane protein</topology>
    </subcellularLocation>
</comment>
<dbReference type="SUPFAM" id="SSF81321">
    <property type="entry name" value="Family A G protein-coupled receptor-like"/>
    <property type="match status" value="1"/>
</dbReference>
<evidence type="ECO:0000256" key="2">
    <source>
        <dbReference type="ARBA" id="ARBA00022475"/>
    </source>
</evidence>
<keyword evidence="8" id="KW-0807">Transducer</keyword>
<dbReference type="OrthoDB" id="9445642at2759"/>
<feature type="domain" description="G-protein coupled receptors family 1 profile" evidence="11">
    <location>
        <begin position="47"/>
        <end position="391"/>
    </location>
</feature>
<keyword evidence="7" id="KW-0675">Receptor</keyword>
<evidence type="ECO:0000313" key="13">
    <source>
        <dbReference type="Proteomes" id="UP000728185"/>
    </source>
</evidence>
<feature type="transmembrane region" description="Helical" evidence="10">
    <location>
        <begin position="188"/>
        <end position="209"/>
    </location>
</feature>
<dbReference type="InterPro" id="IPR000276">
    <property type="entry name" value="GPCR_Rhodpsn"/>
</dbReference>
<evidence type="ECO:0000256" key="10">
    <source>
        <dbReference type="SAM" id="Phobius"/>
    </source>
</evidence>
<feature type="transmembrane region" description="Helical" evidence="10">
    <location>
        <begin position="375"/>
        <end position="394"/>
    </location>
</feature>